<protein>
    <submittedName>
        <fullName evidence="2">Uncharacterized protein</fullName>
    </submittedName>
</protein>
<feature type="transmembrane region" description="Helical" evidence="1">
    <location>
        <begin position="25"/>
        <end position="43"/>
    </location>
</feature>
<evidence type="ECO:0000313" key="3">
    <source>
        <dbReference type="Proteomes" id="UP000306973"/>
    </source>
</evidence>
<evidence type="ECO:0000313" key="2">
    <source>
        <dbReference type="EMBL" id="TLF48585.1"/>
    </source>
</evidence>
<keyword evidence="1" id="KW-0812">Transmembrane</keyword>
<sequence length="115" mass="13495">MNNTIPQVARSPRDIRQTMLRANRFMGLHQAWWGLALTPPALYLSDMLAVGDWRWWWPLAAFLVAWAAVELCFLPRRLVIHKLADKESHAEAVRLAWMQGLSIREVMAPRRHRFH</sequence>
<dbReference type="Proteomes" id="UP000306973">
    <property type="component" value="Unassembled WGS sequence"/>
</dbReference>
<proteinExistence type="predicted"/>
<feature type="transmembrane region" description="Helical" evidence="1">
    <location>
        <begin position="55"/>
        <end position="74"/>
    </location>
</feature>
<organism evidence="2 3">
    <name type="scientific">Halomonas urmiana</name>
    <dbReference type="NCBI Taxonomy" id="490901"/>
    <lineage>
        <taxon>Bacteria</taxon>
        <taxon>Pseudomonadati</taxon>
        <taxon>Pseudomonadota</taxon>
        <taxon>Gammaproteobacteria</taxon>
        <taxon>Oceanospirillales</taxon>
        <taxon>Halomonadaceae</taxon>
        <taxon>Halomonas</taxon>
    </lineage>
</organism>
<dbReference type="OrthoDB" id="6168431at2"/>
<comment type="caution">
    <text evidence="2">The sequence shown here is derived from an EMBL/GenBank/DDBJ whole genome shotgun (WGS) entry which is preliminary data.</text>
</comment>
<dbReference type="AlphaFoldDB" id="A0A5R8MEN7"/>
<evidence type="ECO:0000256" key="1">
    <source>
        <dbReference type="SAM" id="Phobius"/>
    </source>
</evidence>
<name>A0A5R8MEN7_9GAMM</name>
<reference evidence="2 3" key="1">
    <citation type="journal article" date="2007" name="Int. J. Syst. Evol. Microbiol.">
        <title>Halomonas saccharevitans sp. nov., Halomonas arcis sp. nov. and Halomonas subterranea sp. nov., halophilic bacteria isolated from hypersaline environments of China.</title>
        <authorList>
            <person name="Xu X.W."/>
            <person name="Wu Y.H."/>
            <person name="Zhou Z."/>
            <person name="Wang C.S."/>
            <person name="Zhou Y.G."/>
            <person name="Zhang H.B."/>
            <person name="Wang Y."/>
            <person name="Wu M."/>
        </authorList>
    </citation>
    <scope>NUCLEOTIDE SEQUENCE [LARGE SCALE GENOMIC DNA]</scope>
    <source>
        <strain evidence="2 3">TBZ3</strain>
    </source>
</reference>
<keyword evidence="1" id="KW-1133">Transmembrane helix</keyword>
<keyword evidence="1" id="KW-0472">Membrane</keyword>
<dbReference type="RefSeq" id="WP_138181901.1">
    <property type="nucleotide sequence ID" value="NZ_VBUI01000019.1"/>
</dbReference>
<accession>A0A5R8MEN7</accession>
<gene>
    <name evidence="2" type="ORF">FEI13_12745</name>
</gene>
<dbReference type="EMBL" id="VBUI01000019">
    <property type="protein sequence ID" value="TLF48585.1"/>
    <property type="molecule type" value="Genomic_DNA"/>
</dbReference>
<keyword evidence="3" id="KW-1185">Reference proteome</keyword>